<keyword evidence="6" id="KW-0964">Secreted</keyword>
<dbReference type="SUPFAM" id="SSF74650">
    <property type="entry name" value="Galactose mutarotase-like"/>
    <property type="match status" value="1"/>
</dbReference>
<dbReference type="SUPFAM" id="SSF51445">
    <property type="entry name" value="(Trans)glycosidases"/>
    <property type="match status" value="1"/>
</dbReference>
<dbReference type="InterPro" id="IPR017853">
    <property type="entry name" value="GH"/>
</dbReference>
<dbReference type="PANTHER" id="PTHR22762:SF67">
    <property type="entry name" value="ALPHA_BETA-GLUCOSIDASE AGDC-RELATED"/>
    <property type="match status" value="1"/>
</dbReference>
<dbReference type="Gene3D" id="2.60.40.1760">
    <property type="entry name" value="glycosyl hydrolase (family 31)"/>
    <property type="match status" value="1"/>
</dbReference>
<dbReference type="InterPro" id="IPR011013">
    <property type="entry name" value="Gal_mutarotase_sf_dom"/>
</dbReference>
<comment type="function">
    <text evidence="14">Glucosidase involved in the degradation of cellulosic biomass. Has both alpha- and beta-glucosidase activity.</text>
</comment>
<evidence type="ECO:0000259" key="20">
    <source>
        <dbReference type="Pfam" id="PF21365"/>
    </source>
</evidence>
<evidence type="ECO:0000256" key="14">
    <source>
        <dbReference type="ARBA" id="ARBA00025512"/>
    </source>
</evidence>
<dbReference type="InterPro" id="IPR025887">
    <property type="entry name" value="Glyco_hydro_31_N_dom"/>
</dbReference>
<dbReference type="GO" id="GO:0071555">
    <property type="term" value="P:cell wall organization"/>
    <property type="evidence" value="ECO:0007669"/>
    <property type="project" value="UniProtKB-KW"/>
</dbReference>
<feature type="signal peptide" evidence="17">
    <location>
        <begin position="1"/>
        <end position="19"/>
    </location>
</feature>
<keyword evidence="8 15" id="KW-0378">Hydrolase</keyword>
<dbReference type="InterPro" id="IPR000322">
    <property type="entry name" value="Glyco_hydro_31_TIM"/>
</dbReference>
<dbReference type="GO" id="GO:0008422">
    <property type="term" value="F:beta-glucosidase activity"/>
    <property type="evidence" value="ECO:0007669"/>
    <property type="project" value="UniProtKB-EC"/>
</dbReference>
<keyword evidence="12" id="KW-0961">Cell wall biogenesis/degradation</keyword>
<dbReference type="InterPro" id="IPR013780">
    <property type="entry name" value="Glyco_hydro_b"/>
</dbReference>
<comment type="catalytic activity">
    <reaction evidence="1">
        <text>Hydrolysis of terminal, non-reducing beta-D-glucosyl residues with release of beta-D-glucose.</text>
        <dbReference type="EC" id="3.2.1.21"/>
    </reaction>
</comment>
<comment type="caution">
    <text evidence="21">The sequence shown here is derived from an EMBL/GenBank/DDBJ whole genome shotgun (WGS) entry which is preliminary data.</text>
</comment>
<dbReference type="GO" id="GO:0030246">
    <property type="term" value="F:carbohydrate binding"/>
    <property type="evidence" value="ECO:0007669"/>
    <property type="project" value="InterPro"/>
</dbReference>
<dbReference type="SUPFAM" id="SSF51011">
    <property type="entry name" value="Glycosyl hydrolase domain"/>
    <property type="match status" value="1"/>
</dbReference>
<dbReference type="Pfam" id="PF01055">
    <property type="entry name" value="Glyco_hydro_31_2nd"/>
    <property type="match status" value="1"/>
</dbReference>
<comment type="similarity">
    <text evidence="3 15">Belongs to the glycosyl hydrolase 31 family.</text>
</comment>
<dbReference type="EMBL" id="AMBO01000256">
    <property type="protein sequence ID" value="EKD03356.1"/>
    <property type="molecule type" value="Genomic_DNA"/>
</dbReference>
<organism evidence="21 22">
    <name type="scientific">Trichosporon asahii var. asahii (strain CBS 8904)</name>
    <name type="common">Yeast</name>
    <dbReference type="NCBI Taxonomy" id="1220162"/>
    <lineage>
        <taxon>Eukaryota</taxon>
        <taxon>Fungi</taxon>
        <taxon>Dikarya</taxon>
        <taxon>Basidiomycota</taxon>
        <taxon>Agaricomycotina</taxon>
        <taxon>Tremellomycetes</taxon>
        <taxon>Trichosporonales</taxon>
        <taxon>Trichosporonaceae</taxon>
        <taxon>Trichosporon</taxon>
    </lineage>
</organism>
<keyword evidence="13" id="KW-0624">Polysaccharide degradation</keyword>
<dbReference type="OMA" id="YKGAVWP"/>
<dbReference type="HOGENOM" id="CLU_000631_11_0_1"/>
<proteinExistence type="inferred from homology"/>
<dbReference type="Pfam" id="PF21365">
    <property type="entry name" value="Glyco_hydro_31_3rd"/>
    <property type="match status" value="1"/>
</dbReference>
<keyword evidence="7 17" id="KW-0732">Signal</keyword>
<evidence type="ECO:0000256" key="4">
    <source>
        <dbReference type="ARBA" id="ARBA00012744"/>
    </source>
</evidence>
<dbReference type="Pfam" id="PF13802">
    <property type="entry name" value="Gal_mutarotas_2"/>
    <property type="match status" value="1"/>
</dbReference>
<dbReference type="OrthoDB" id="5839090at2759"/>
<dbReference type="GO" id="GO:0005576">
    <property type="term" value="C:extracellular region"/>
    <property type="evidence" value="ECO:0007669"/>
    <property type="project" value="UniProtKB-SubCell"/>
</dbReference>
<dbReference type="EC" id="3.2.1.21" evidence="4"/>
<gene>
    <name evidence="21" type="ORF">A1Q2_02336</name>
</gene>
<comment type="subcellular location">
    <subcellularLocation>
        <location evidence="2">Secreted</location>
    </subcellularLocation>
</comment>
<name>K1VRY2_TRIAC</name>
<keyword evidence="9" id="KW-0325">Glycoprotein</keyword>
<dbReference type="PANTHER" id="PTHR22762">
    <property type="entry name" value="ALPHA-GLUCOSIDASE"/>
    <property type="match status" value="1"/>
</dbReference>
<dbReference type="Gene3D" id="3.20.20.80">
    <property type="entry name" value="Glycosidases"/>
    <property type="match status" value="2"/>
</dbReference>
<evidence type="ECO:0000256" key="7">
    <source>
        <dbReference type="ARBA" id="ARBA00022729"/>
    </source>
</evidence>
<feature type="domain" description="Glycosyl hydrolase family 31 C-terminal" evidence="20">
    <location>
        <begin position="775"/>
        <end position="863"/>
    </location>
</feature>
<evidence type="ECO:0000259" key="19">
    <source>
        <dbReference type="Pfam" id="PF13802"/>
    </source>
</evidence>
<feature type="domain" description="Glycoside hydrolase family 31 N-terminal" evidence="19">
    <location>
        <begin position="114"/>
        <end position="227"/>
    </location>
</feature>
<evidence type="ECO:0000313" key="21">
    <source>
        <dbReference type="EMBL" id="EKD03356.1"/>
    </source>
</evidence>
<dbReference type="GO" id="GO:0000272">
    <property type="term" value="P:polysaccharide catabolic process"/>
    <property type="evidence" value="ECO:0007669"/>
    <property type="project" value="UniProtKB-KW"/>
</dbReference>
<evidence type="ECO:0000256" key="11">
    <source>
        <dbReference type="ARBA" id="ARBA00023295"/>
    </source>
</evidence>
<dbReference type="CDD" id="cd06602">
    <property type="entry name" value="GH31_MGAM_SI_GAA"/>
    <property type="match status" value="1"/>
</dbReference>
<evidence type="ECO:0000256" key="13">
    <source>
        <dbReference type="ARBA" id="ARBA00023326"/>
    </source>
</evidence>
<dbReference type="PROSITE" id="PS00129">
    <property type="entry name" value="GLYCOSYL_HYDROL_F31_1"/>
    <property type="match status" value="1"/>
</dbReference>
<evidence type="ECO:0000256" key="17">
    <source>
        <dbReference type="SAM" id="SignalP"/>
    </source>
</evidence>
<evidence type="ECO:0000256" key="2">
    <source>
        <dbReference type="ARBA" id="ARBA00004613"/>
    </source>
</evidence>
<evidence type="ECO:0000256" key="12">
    <source>
        <dbReference type="ARBA" id="ARBA00023316"/>
    </source>
</evidence>
<evidence type="ECO:0000256" key="15">
    <source>
        <dbReference type="RuleBase" id="RU361185"/>
    </source>
</evidence>
<dbReference type="STRING" id="1220162.K1VRY2"/>
<evidence type="ECO:0000256" key="6">
    <source>
        <dbReference type="ARBA" id="ARBA00022525"/>
    </source>
</evidence>
<evidence type="ECO:0000256" key="16">
    <source>
        <dbReference type="SAM" id="MobiDB-lite"/>
    </source>
</evidence>
<dbReference type="Proteomes" id="UP000006757">
    <property type="component" value="Unassembled WGS sequence"/>
</dbReference>
<dbReference type="CDD" id="cd14752">
    <property type="entry name" value="GH31_N"/>
    <property type="match status" value="1"/>
</dbReference>
<keyword evidence="10" id="KW-0119">Carbohydrate metabolism</keyword>
<evidence type="ECO:0000256" key="3">
    <source>
        <dbReference type="ARBA" id="ARBA00007806"/>
    </source>
</evidence>
<feature type="domain" description="Glycoside hydrolase family 31 TIM barrel" evidence="18">
    <location>
        <begin position="273"/>
        <end position="767"/>
    </location>
</feature>
<evidence type="ECO:0000256" key="8">
    <source>
        <dbReference type="ARBA" id="ARBA00022801"/>
    </source>
</evidence>
<accession>K1VRY2</accession>
<dbReference type="InParanoid" id="K1VRY2"/>
<evidence type="ECO:0000256" key="10">
    <source>
        <dbReference type="ARBA" id="ARBA00023277"/>
    </source>
</evidence>
<sequence>MLWSLIPHLTLAAAQVVIPSPVEHTGDVDACQGYVLKVTQSDCGLDGELTLKGKCGAFGPDYEKLKLTVRHDNDDRLRVHIADAEGKAHVVPDDVVQDGWPKLEGQGQRESNLQFDYTEDPFTFKVTRKSDGEVIFDTSGQALIFEEQYVRVKSALAEGSNIQGAAQSSDNFTLPITEEGYVRTLWNRDAYGVPARTNLYGSHPIIVNQKVGENPSASGVFLLNSNGMDIKFPEQGKYIEYNTLGGIADFFFLNGPTPADVSRQAAAIWKPSPMVPYWSLGFHSCRYGYEDIFEVAEVIANYSAAGIPLQTQWMDIDYMYERWIMTLDPPRFALDKVQYVIDHLHNNSMQFIVMVDPATFSGMPSLSAENYEAFQSGLQQKAFLAYDDGNIYQGVVWPGPTVFPDWTAEGTQGWWDSEFMRFFNTETGVNIDGIWLDMNEAANFLPNIEALAGACSPDQRGCARRVGRVAGDEGSREQISVREHSADKQANIYRISKEREAPPVRKLPRTIPRTIEEFPRFEAGKNISEPWGEGQPQSGPEQVLGGQGGSMMEKRQNDNSSGNYPESDADFMSAGLDSQWLYPPYRINDRRAPPSTGGGADLGIKNISDFTARTDIVQGNGVRMYSEHNLYGSRHSIATRNSLLKRRPNHRPFTVARASYSGTPSAVWMGDNIATWEQYISTIPQMLSLTAVSGIGVVGADSCGFGGNTTETLCARWAWLGAFNTFYRNHNEISAISQEFYRWPITAEAARNAGKVRLQLLDYLYTAVHQHSVDGTPTVWPVSWVHPQEAESVKIETQFYFGPSILVAPVVHENSTSVDVWFAPGETFYDYFTLAATQGEGWKKLNDVGYETMPVYIRGGSVVPLRKGDAMTTEQNMQLPFELIVTPGKDGKATGALYADDGETLDSECSDIHFEFDGSKLCIKGSYNHPVHLSSVVFAGQDKGRDSKVYGPKVHGQGCETQFDEAKKTVTVKVDLKLDCDLTIELC</sequence>
<protein>
    <recommendedName>
        <fullName evidence="5">Probable alpha/beta-glucosidase agdC</fullName>
        <ecNumber evidence="4">3.2.1.21</ecNumber>
    </recommendedName>
</protein>
<keyword evidence="11 15" id="KW-0326">Glycosidase</keyword>
<feature type="chain" id="PRO_5003852411" description="Probable alpha/beta-glucosidase agdC" evidence="17">
    <location>
        <begin position="20"/>
        <end position="987"/>
    </location>
</feature>
<evidence type="ECO:0000313" key="22">
    <source>
        <dbReference type="Proteomes" id="UP000006757"/>
    </source>
</evidence>
<dbReference type="AlphaFoldDB" id="K1VRY2"/>
<dbReference type="FunCoup" id="K1VRY2">
    <property type="interactions" value="27"/>
</dbReference>
<dbReference type="eggNOG" id="KOG1065">
    <property type="taxonomic scope" value="Eukaryota"/>
</dbReference>
<evidence type="ECO:0000256" key="9">
    <source>
        <dbReference type="ARBA" id="ARBA00023180"/>
    </source>
</evidence>
<evidence type="ECO:0000259" key="18">
    <source>
        <dbReference type="Pfam" id="PF01055"/>
    </source>
</evidence>
<dbReference type="Gene3D" id="2.60.40.1180">
    <property type="entry name" value="Golgi alpha-mannosidase II"/>
    <property type="match status" value="2"/>
</dbReference>
<dbReference type="InterPro" id="IPR030458">
    <property type="entry name" value="Glyco_hydro_31_AS"/>
</dbReference>
<dbReference type="InterPro" id="IPR048395">
    <property type="entry name" value="Glyco_hydro_31_C"/>
</dbReference>
<evidence type="ECO:0000256" key="5">
    <source>
        <dbReference type="ARBA" id="ARBA00014002"/>
    </source>
</evidence>
<reference evidence="21 22" key="1">
    <citation type="journal article" date="2012" name="Eukaryot. Cell">
        <title>Genome sequence of the Trichosporon asahii environmental strain CBS 8904.</title>
        <authorList>
            <person name="Yang R.Y."/>
            <person name="Li H.T."/>
            <person name="Zhu H."/>
            <person name="Zhou G.P."/>
            <person name="Wang M."/>
            <person name="Wang L."/>
        </authorList>
    </citation>
    <scope>NUCLEOTIDE SEQUENCE [LARGE SCALE GENOMIC DNA]</scope>
    <source>
        <strain evidence="21 22">CBS 8904</strain>
    </source>
</reference>
<keyword evidence="22" id="KW-1185">Reference proteome</keyword>
<evidence type="ECO:0000256" key="1">
    <source>
        <dbReference type="ARBA" id="ARBA00000448"/>
    </source>
</evidence>
<feature type="region of interest" description="Disordered" evidence="16">
    <location>
        <begin position="525"/>
        <end position="570"/>
    </location>
</feature>